<dbReference type="NCBIfam" id="TIGR00608">
    <property type="entry name" value="radc"/>
    <property type="match status" value="1"/>
</dbReference>
<dbReference type="InterPro" id="IPR001405">
    <property type="entry name" value="UPF0758"/>
</dbReference>
<dbReference type="AlphaFoldDB" id="A0A1V3SX19"/>
<dbReference type="PANTHER" id="PTHR30471:SF3">
    <property type="entry name" value="UPF0758 PROTEIN YEES-RELATED"/>
    <property type="match status" value="1"/>
</dbReference>
<evidence type="ECO:0000256" key="4">
    <source>
        <dbReference type="ARBA" id="ARBA00022833"/>
    </source>
</evidence>
<accession>A0A1V3SX19</accession>
<dbReference type="PROSITE" id="PS50249">
    <property type="entry name" value="MPN"/>
    <property type="match status" value="1"/>
</dbReference>
<comment type="similarity">
    <text evidence="6">Belongs to the UPF0758 family.</text>
</comment>
<keyword evidence="1" id="KW-0645">Protease</keyword>
<evidence type="ECO:0000256" key="2">
    <source>
        <dbReference type="ARBA" id="ARBA00022723"/>
    </source>
</evidence>
<dbReference type="InterPro" id="IPR025657">
    <property type="entry name" value="RadC_JAB"/>
</dbReference>
<feature type="compositionally biased region" description="Basic and acidic residues" evidence="7">
    <location>
        <begin position="307"/>
        <end position="337"/>
    </location>
</feature>
<keyword evidence="4" id="KW-0862">Zinc</keyword>
<dbReference type="Gene3D" id="3.40.140.10">
    <property type="entry name" value="Cytidine Deaminase, domain 2"/>
    <property type="match status" value="1"/>
</dbReference>
<evidence type="ECO:0000313" key="10">
    <source>
        <dbReference type="Proteomes" id="UP000188586"/>
    </source>
</evidence>
<dbReference type="Pfam" id="PF04002">
    <property type="entry name" value="RadC"/>
    <property type="match status" value="1"/>
</dbReference>
<dbReference type="InterPro" id="IPR020891">
    <property type="entry name" value="UPF0758_CS"/>
</dbReference>
<evidence type="ECO:0000256" key="6">
    <source>
        <dbReference type="RuleBase" id="RU003797"/>
    </source>
</evidence>
<keyword evidence="5" id="KW-0482">Metalloprotease</keyword>
<dbReference type="GO" id="GO:0008237">
    <property type="term" value="F:metallopeptidase activity"/>
    <property type="evidence" value="ECO:0007669"/>
    <property type="project" value="UniProtKB-KW"/>
</dbReference>
<dbReference type="RefSeq" id="WP_179108884.1">
    <property type="nucleotide sequence ID" value="NZ_JBPKCJ010000001.1"/>
</dbReference>
<dbReference type="InterPro" id="IPR037518">
    <property type="entry name" value="MPN"/>
</dbReference>
<dbReference type="PROSITE" id="PS01302">
    <property type="entry name" value="UPF0758"/>
    <property type="match status" value="1"/>
</dbReference>
<keyword evidence="2" id="KW-0479">Metal-binding</keyword>
<gene>
    <name evidence="9" type="ORF">BOX24_05385</name>
</gene>
<dbReference type="GO" id="GO:0006508">
    <property type="term" value="P:proteolysis"/>
    <property type="evidence" value="ECO:0007669"/>
    <property type="project" value="UniProtKB-KW"/>
</dbReference>
<protein>
    <recommendedName>
        <fullName evidence="8">MPN domain-containing protein</fullName>
    </recommendedName>
</protein>
<comment type="caution">
    <text evidence="9">The sequence shown here is derived from an EMBL/GenBank/DDBJ whole genome shotgun (WGS) entry which is preliminary data.</text>
</comment>
<dbReference type="Proteomes" id="UP000188586">
    <property type="component" value="Unassembled WGS sequence"/>
</dbReference>
<dbReference type="EMBL" id="MPOJ01000010">
    <property type="protein sequence ID" value="OOH72822.1"/>
    <property type="molecule type" value="Genomic_DNA"/>
</dbReference>
<sequence length="337" mass="37958">MSRRPFLPGMDFFESEPLFSSRLRDEPDWALVERITGKKCPETVSLRSLSRMTHAELKETLALTDIQTRKLGAALVLGERLANEAIERGMVINGARDIFRIFRGQMKDAKTEGFYAVTVDSKNKVIDLHRISEGTLGMTLVHPREAFNPVIRDSASGVIFLHNHPSGNPEPSKDDHLLTERLAEAGNLLGIRVIDHVVIGDGDFVSLRDRGVHFERENPLGKAAENAGSRTRPAREDLPEENLSTAVLRTRARDAERRLEWKTAAEYYRMAIEKYPSQPAHSALAKRDIETLTGFMKECLRMAASEAARREPSAEIRNEEKEVPRISRSRSRDGMGF</sequence>
<dbReference type="GO" id="GO:0046872">
    <property type="term" value="F:metal ion binding"/>
    <property type="evidence" value="ECO:0007669"/>
    <property type="project" value="UniProtKB-KW"/>
</dbReference>
<evidence type="ECO:0000256" key="5">
    <source>
        <dbReference type="ARBA" id="ARBA00023049"/>
    </source>
</evidence>
<feature type="region of interest" description="Disordered" evidence="7">
    <location>
        <begin position="218"/>
        <end position="241"/>
    </location>
</feature>
<organism evidence="9 10">
    <name type="scientific">Leptospirillum ferriphilum</name>
    <dbReference type="NCBI Taxonomy" id="178606"/>
    <lineage>
        <taxon>Bacteria</taxon>
        <taxon>Pseudomonadati</taxon>
        <taxon>Nitrospirota</taxon>
        <taxon>Nitrospiria</taxon>
        <taxon>Nitrospirales</taxon>
        <taxon>Nitrospiraceae</taxon>
        <taxon>Leptospirillum</taxon>
    </lineage>
</organism>
<dbReference type="PANTHER" id="PTHR30471">
    <property type="entry name" value="DNA REPAIR PROTEIN RADC"/>
    <property type="match status" value="1"/>
</dbReference>
<evidence type="ECO:0000256" key="7">
    <source>
        <dbReference type="SAM" id="MobiDB-lite"/>
    </source>
</evidence>
<evidence type="ECO:0000313" key="9">
    <source>
        <dbReference type="EMBL" id="OOH72822.1"/>
    </source>
</evidence>
<proteinExistence type="inferred from homology"/>
<feature type="domain" description="MPN" evidence="8">
    <location>
        <begin position="91"/>
        <end position="213"/>
    </location>
</feature>
<name>A0A1V3SX19_9BACT</name>
<reference evidence="9 10" key="1">
    <citation type="submission" date="2016-11" db="EMBL/GenBank/DDBJ databases">
        <title>Comparative genomics of co-occurring bacteria in distinct bioleaching systems unravels niche-specific adaptation.</title>
        <authorList>
            <person name="Zhang X."/>
            <person name="Liu X."/>
            <person name="Yin H."/>
        </authorList>
    </citation>
    <scope>NUCLEOTIDE SEQUENCE [LARGE SCALE GENOMIC DNA]</scope>
    <source>
        <strain evidence="9 10">DX</strain>
    </source>
</reference>
<dbReference type="CDD" id="cd08071">
    <property type="entry name" value="MPN_DUF2466"/>
    <property type="match status" value="1"/>
</dbReference>
<keyword evidence="3" id="KW-0378">Hydrolase</keyword>
<evidence type="ECO:0000256" key="1">
    <source>
        <dbReference type="ARBA" id="ARBA00022670"/>
    </source>
</evidence>
<evidence type="ECO:0000259" key="8">
    <source>
        <dbReference type="PROSITE" id="PS50249"/>
    </source>
</evidence>
<evidence type="ECO:0000256" key="3">
    <source>
        <dbReference type="ARBA" id="ARBA00022801"/>
    </source>
</evidence>
<feature type="region of interest" description="Disordered" evidence="7">
    <location>
        <begin position="306"/>
        <end position="337"/>
    </location>
</feature>